<dbReference type="InterPro" id="IPR008863">
    <property type="entry name" value="Toxic_anion-R_TelA"/>
</dbReference>
<dbReference type="EMBL" id="LCIH01000004">
    <property type="protein sequence ID" value="KKT52137.1"/>
    <property type="molecule type" value="Genomic_DNA"/>
</dbReference>
<comment type="similarity">
    <text evidence="1">Belongs to the TelA family.</text>
</comment>
<accession>A0A0G1K757</accession>
<protein>
    <recommendedName>
        <fullName evidence="5">Toxic anion resistance family protein</fullName>
    </recommendedName>
</protein>
<dbReference type="Pfam" id="PF05816">
    <property type="entry name" value="TelA"/>
    <property type="match status" value="1"/>
</dbReference>
<evidence type="ECO:0000313" key="3">
    <source>
        <dbReference type="EMBL" id="KKT52137.1"/>
    </source>
</evidence>
<evidence type="ECO:0000256" key="2">
    <source>
        <dbReference type="SAM" id="Coils"/>
    </source>
</evidence>
<gene>
    <name evidence="3" type="ORF">UW44_C0004G0042</name>
</gene>
<name>A0A0G1K757_9BACT</name>
<dbReference type="AlphaFoldDB" id="A0A0G1K757"/>
<dbReference type="PANTHER" id="PTHR38432">
    <property type="entry name" value="TELA-LIKE PROTEIN SAOUHSC_01408"/>
    <property type="match status" value="1"/>
</dbReference>
<dbReference type="STRING" id="1618387.UW44_C0004G0042"/>
<proteinExistence type="inferred from homology"/>
<dbReference type="Proteomes" id="UP000034006">
    <property type="component" value="Unassembled WGS sequence"/>
</dbReference>
<evidence type="ECO:0008006" key="5">
    <source>
        <dbReference type="Google" id="ProtNLM"/>
    </source>
</evidence>
<dbReference type="PANTHER" id="PTHR38432:SF1">
    <property type="entry name" value="TELA-LIKE PROTEIN SAOUHSC_01408"/>
    <property type="match status" value="1"/>
</dbReference>
<organism evidence="3 4">
    <name type="scientific">Candidatus Collierbacteria bacterium GW2011_GWB2_44_22</name>
    <dbReference type="NCBI Taxonomy" id="1618387"/>
    <lineage>
        <taxon>Bacteria</taxon>
        <taxon>Candidatus Collieribacteriota</taxon>
    </lineage>
</organism>
<reference evidence="3 4" key="1">
    <citation type="journal article" date="2015" name="Nature">
        <title>rRNA introns, odd ribosomes, and small enigmatic genomes across a large radiation of phyla.</title>
        <authorList>
            <person name="Brown C.T."/>
            <person name="Hug L.A."/>
            <person name="Thomas B.C."/>
            <person name="Sharon I."/>
            <person name="Castelle C.J."/>
            <person name="Singh A."/>
            <person name="Wilkins M.J."/>
            <person name="Williams K.H."/>
            <person name="Banfield J.F."/>
        </authorList>
    </citation>
    <scope>NUCLEOTIDE SEQUENCE [LARGE SCALE GENOMIC DNA]</scope>
</reference>
<evidence type="ECO:0000256" key="1">
    <source>
        <dbReference type="ARBA" id="ARBA00005541"/>
    </source>
</evidence>
<comment type="caution">
    <text evidence="3">The sequence shown here is derived from an EMBL/GenBank/DDBJ whole genome shotgun (WGS) entry which is preliminary data.</text>
</comment>
<sequence>MTDPIVEGEVLKVDRSVMTTNPDNEQLSAAQKQLVGKIISDFDPLKDPMAITKFGIVQANGISQLADPVLALVRGKNSPQAAAILDNCAKDAKNLDFTQIKKYETQLQLPNGIKKLAQAIDRLKKQVETLDKKMKQAEGLLEKDKNLLTSRANTLFGLLQQSMEMYNQMRCHVFAADAKIAQLNALKSQKTMAASTASDKVMAQQEITALTGVITRLEARKMALKQMGMIAIQQIFSIQTVLSNSVGLLDTVEMNMAAVNTVWKTQVVVALSAYEQHQIAMHQQNFAANLGSLMVQTADQIGMAIESTADAQATGVVTIDALEQSGNKMVENIQAYFAAQTRVEESAKAAGTKIDDIKRNLVNAVKAASMDTKGI</sequence>
<evidence type="ECO:0000313" key="4">
    <source>
        <dbReference type="Proteomes" id="UP000034006"/>
    </source>
</evidence>
<keyword evidence="2" id="KW-0175">Coiled coil</keyword>
<feature type="coiled-coil region" evidence="2">
    <location>
        <begin position="113"/>
        <end position="147"/>
    </location>
</feature>